<dbReference type="InterPro" id="IPR003675">
    <property type="entry name" value="Rce1/LyrA-like_dom"/>
</dbReference>
<dbReference type="Pfam" id="PF02517">
    <property type="entry name" value="Rce1-like"/>
    <property type="match status" value="1"/>
</dbReference>
<reference evidence="3 4" key="1">
    <citation type="submission" date="2020-05" db="EMBL/GenBank/DDBJ databases">
        <title>Draft genome sequence of Desulfovibrio sp. strain HN2T.</title>
        <authorList>
            <person name="Ueno A."/>
            <person name="Tamazawa S."/>
            <person name="Tamamura S."/>
            <person name="Murakami T."/>
            <person name="Kiyama T."/>
            <person name="Inomata H."/>
            <person name="Amano Y."/>
            <person name="Miyakawa K."/>
            <person name="Tamaki H."/>
            <person name="Naganuma T."/>
            <person name="Kaneko K."/>
        </authorList>
    </citation>
    <scope>NUCLEOTIDE SEQUENCE [LARGE SCALE GENOMIC DNA]</scope>
    <source>
        <strain evidence="3 4">HN2</strain>
    </source>
</reference>
<keyword evidence="3" id="KW-0378">Hydrolase</keyword>
<protein>
    <submittedName>
        <fullName evidence="3">CAAX prenyl protease-related protein</fullName>
    </submittedName>
</protein>
<keyword evidence="1" id="KW-1133">Transmembrane helix</keyword>
<evidence type="ECO:0000256" key="1">
    <source>
        <dbReference type="SAM" id="Phobius"/>
    </source>
</evidence>
<comment type="caution">
    <text evidence="3">The sequence shown here is derived from an EMBL/GenBank/DDBJ whole genome shotgun (WGS) entry which is preliminary data.</text>
</comment>
<name>A0A7J0BJ67_9BACT</name>
<keyword evidence="4" id="KW-1185">Reference proteome</keyword>
<feature type="transmembrane region" description="Helical" evidence="1">
    <location>
        <begin position="120"/>
        <end position="137"/>
    </location>
</feature>
<feature type="transmembrane region" description="Helical" evidence="1">
    <location>
        <begin position="206"/>
        <end position="223"/>
    </location>
</feature>
<feature type="transmembrane region" description="Helical" evidence="1">
    <location>
        <begin position="43"/>
        <end position="62"/>
    </location>
</feature>
<keyword evidence="1" id="KW-0812">Transmembrane</keyword>
<dbReference type="AlphaFoldDB" id="A0A7J0BJ67"/>
<feature type="transmembrane region" description="Helical" evidence="1">
    <location>
        <begin position="12"/>
        <end position="31"/>
    </location>
</feature>
<accession>A0A7J0BJ67</accession>
<dbReference type="GO" id="GO:0080120">
    <property type="term" value="P:CAAX-box protein maturation"/>
    <property type="evidence" value="ECO:0007669"/>
    <property type="project" value="UniProtKB-ARBA"/>
</dbReference>
<dbReference type="InterPro" id="IPR014346">
    <property type="entry name" value="Prenyl_protease-related"/>
</dbReference>
<feature type="transmembrane region" description="Helical" evidence="1">
    <location>
        <begin position="158"/>
        <end position="176"/>
    </location>
</feature>
<proteinExistence type="predicted"/>
<organism evidence="3 4">
    <name type="scientific">Desulfovibrio subterraneus</name>
    <dbReference type="NCBI Taxonomy" id="2718620"/>
    <lineage>
        <taxon>Bacteria</taxon>
        <taxon>Pseudomonadati</taxon>
        <taxon>Thermodesulfobacteriota</taxon>
        <taxon>Desulfovibrionia</taxon>
        <taxon>Desulfovibrionales</taxon>
        <taxon>Desulfovibrionaceae</taxon>
        <taxon>Desulfovibrio</taxon>
    </lineage>
</organism>
<keyword evidence="1" id="KW-0472">Membrane</keyword>
<dbReference type="NCBIfam" id="TIGR03008">
    <property type="entry name" value="pepcterm_CAAX"/>
    <property type="match status" value="1"/>
</dbReference>
<keyword evidence="3" id="KW-0645">Protease</keyword>
<evidence type="ECO:0000259" key="2">
    <source>
        <dbReference type="Pfam" id="PF02517"/>
    </source>
</evidence>
<dbReference type="RefSeq" id="WP_174404864.1">
    <property type="nucleotide sequence ID" value="NZ_BLVO01000013.1"/>
</dbReference>
<feature type="transmembrane region" description="Helical" evidence="1">
    <location>
        <begin position="74"/>
        <end position="94"/>
    </location>
</feature>
<dbReference type="EMBL" id="BLVO01000013">
    <property type="protein sequence ID" value="GFM33185.1"/>
    <property type="molecule type" value="Genomic_DNA"/>
</dbReference>
<dbReference type="GO" id="GO:0006508">
    <property type="term" value="P:proteolysis"/>
    <property type="evidence" value="ECO:0007669"/>
    <property type="project" value="UniProtKB-KW"/>
</dbReference>
<feature type="domain" description="CAAX prenyl protease 2/Lysostaphin resistance protein A-like" evidence="2">
    <location>
        <begin position="124"/>
        <end position="215"/>
    </location>
</feature>
<dbReference type="Proteomes" id="UP000503840">
    <property type="component" value="Unassembled WGS sequence"/>
</dbReference>
<evidence type="ECO:0000313" key="4">
    <source>
        <dbReference type="Proteomes" id="UP000503840"/>
    </source>
</evidence>
<gene>
    <name evidence="3" type="ORF">DSM101010T_15500</name>
</gene>
<evidence type="ECO:0000313" key="3">
    <source>
        <dbReference type="EMBL" id="GFM33185.1"/>
    </source>
</evidence>
<dbReference type="GO" id="GO:0004175">
    <property type="term" value="F:endopeptidase activity"/>
    <property type="evidence" value="ECO:0007669"/>
    <property type="project" value="UniProtKB-ARBA"/>
</dbReference>
<sequence length="229" mass="26096">MQFPAYLPRVAPFAIYMLFVAINEILVLLPGTSSLLSPENQTLLYPVKICFTAVSMIFFYRYYSEIQWKDLWRLSSSVLSIFIGIMVFGAWIYLTQPWAVMNMPQGTFTPQAAADGLPRMALIAVRLTGAALVVPIIEELFWRSFLIRYLQKTDFTSLPVGSISPLAFFGTAIIFALEHQSVAAGFLAGLAYNFIYWRTGSIAQCILSHAVTNLLLGLYVIWYERWWFW</sequence>